<protein>
    <submittedName>
        <fullName evidence="2">Uncharacterized protein</fullName>
    </submittedName>
</protein>
<evidence type="ECO:0000256" key="1">
    <source>
        <dbReference type="SAM" id="MobiDB-lite"/>
    </source>
</evidence>
<evidence type="ECO:0000313" key="2">
    <source>
        <dbReference type="EMBL" id="KAK4775925.1"/>
    </source>
</evidence>
<feature type="compositionally biased region" description="Acidic residues" evidence="1">
    <location>
        <begin position="117"/>
        <end position="126"/>
    </location>
</feature>
<dbReference type="AlphaFoldDB" id="A0AAN7QU74"/>
<feature type="region of interest" description="Disordered" evidence="1">
    <location>
        <begin position="1"/>
        <end position="28"/>
    </location>
</feature>
<dbReference type="Proteomes" id="UP001345219">
    <property type="component" value="Chromosome 18"/>
</dbReference>
<name>A0AAN7QU74_9MYRT</name>
<reference evidence="2 3" key="1">
    <citation type="journal article" date="2023" name="Hortic Res">
        <title>Pangenome of water caltrop reveals structural variations and asymmetric subgenome divergence after allopolyploidization.</title>
        <authorList>
            <person name="Zhang X."/>
            <person name="Chen Y."/>
            <person name="Wang L."/>
            <person name="Yuan Y."/>
            <person name="Fang M."/>
            <person name="Shi L."/>
            <person name="Lu R."/>
            <person name="Comes H.P."/>
            <person name="Ma Y."/>
            <person name="Chen Y."/>
            <person name="Huang G."/>
            <person name="Zhou Y."/>
            <person name="Zheng Z."/>
            <person name="Qiu Y."/>
        </authorList>
    </citation>
    <scope>NUCLEOTIDE SEQUENCE [LARGE SCALE GENOMIC DNA]</scope>
    <source>
        <tissue evidence="2">Roots</tissue>
    </source>
</reference>
<organism evidence="2 3">
    <name type="scientific">Trapa incisa</name>
    <dbReference type="NCBI Taxonomy" id="236973"/>
    <lineage>
        <taxon>Eukaryota</taxon>
        <taxon>Viridiplantae</taxon>
        <taxon>Streptophyta</taxon>
        <taxon>Embryophyta</taxon>
        <taxon>Tracheophyta</taxon>
        <taxon>Spermatophyta</taxon>
        <taxon>Magnoliopsida</taxon>
        <taxon>eudicotyledons</taxon>
        <taxon>Gunneridae</taxon>
        <taxon>Pentapetalae</taxon>
        <taxon>rosids</taxon>
        <taxon>malvids</taxon>
        <taxon>Myrtales</taxon>
        <taxon>Lythraceae</taxon>
        <taxon>Trapa</taxon>
    </lineage>
</organism>
<proteinExistence type="predicted"/>
<comment type="caution">
    <text evidence="2">The sequence shown here is derived from an EMBL/GenBank/DDBJ whole genome shotgun (WGS) entry which is preliminary data.</text>
</comment>
<evidence type="ECO:0000313" key="3">
    <source>
        <dbReference type="Proteomes" id="UP001345219"/>
    </source>
</evidence>
<accession>A0AAN7QU74</accession>
<gene>
    <name evidence="2" type="ORF">SAY87_023886</name>
</gene>
<keyword evidence="3" id="KW-1185">Reference proteome</keyword>
<feature type="region of interest" description="Disordered" evidence="1">
    <location>
        <begin position="93"/>
        <end position="133"/>
    </location>
</feature>
<feature type="compositionally biased region" description="Low complexity" evidence="1">
    <location>
        <begin position="93"/>
        <end position="112"/>
    </location>
</feature>
<dbReference type="EMBL" id="JAXIOK010000003">
    <property type="protein sequence ID" value="KAK4775925.1"/>
    <property type="molecule type" value="Genomic_DNA"/>
</dbReference>
<sequence>MDDPTSETAASGAVGGFRLQRPVSPEETTYRLESLLPTPTLPFPHLQRHLPMGTLVEKRFDFVTFHSSHPPPLAISGLESDLRLLSLRSVRMSKRGSSVSSSPGDESSTSSSQVHQEEEEEEEEANDWGGIEP</sequence>